<dbReference type="Proteomes" id="UP001164761">
    <property type="component" value="Chromosome"/>
</dbReference>
<gene>
    <name evidence="1" type="ORF">NZD89_06795</name>
</gene>
<proteinExistence type="predicted"/>
<accession>A0ABY6ZJK2</accession>
<organism evidence="1 2">
    <name type="scientific">Alicyclobacillus fastidiosus</name>
    <dbReference type="NCBI Taxonomy" id="392011"/>
    <lineage>
        <taxon>Bacteria</taxon>
        <taxon>Bacillati</taxon>
        <taxon>Bacillota</taxon>
        <taxon>Bacilli</taxon>
        <taxon>Bacillales</taxon>
        <taxon>Alicyclobacillaceae</taxon>
        <taxon>Alicyclobacillus</taxon>
    </lineage>
</organism>
<sequence length="62" mass="6876">MNYHVGQQVVVADDIYEDGIEQIASLGEVGQIRAFREDGLVYVEFEIGRVCVLHPSCFTATS</sequence>
<evidence type="ECO:0008006" key="3">
    <source>
        <dbReference type="Google" id="ProtNLM"/>
    </source>
</evidence>
<reference evidence="1" key="1">
    <citation type="submission" date="2022-08" db="EMBL/GenBank/DDBJ databases">
        <title>Alicyclobacillus fastidiosus DSM 17978, complete genome.</title>
        <authorList>
            <person name="Wang Q."/>
            <person name="Cai R."/>
            <person name="Wang Z."/>
        </authorList>
    </citation>
    <scope>NUCLEOTIDE SEQUENCE</scope>
    <source>
        <strain evidence="1">DSM 17978</strain>
    </source>
</reference>
<protein>
    <recommendedName>
        <fullName evidence="3">DUF4926 domain-containing protein</fullName>
    </recommendedName>
</protein>
<evidence type="ECO:0000313" key="1">
    <source>
        <dbReference type="EMBL" id="WAH43108.1"/>
    </source>
</evidence>
<evidence type="ECO:0000313" key="2">
    <source>
        <dbReference type="Proteomes" id="UP001164761"/>
    </source>
</evidence>
<name>A0ABY6ZJK2_9BACL</name>
<dbReference type="RefSeq" id="WP_268006984.1">
    <property type="nucleotide sequence ID" value="NZ_BSUT01000001.1"/>
</dbReference>
<dbReference type="EMBL" id="CP104067">
    <property type="protein sequence ID" value="WAH43108.1"/>
    <property type="molecule type" value="Genomic_DNA"/>
</dbReference>
<keyword evidence="2" id="KW-1185">Reference proteome</keyword>